<proteinExistence type="predicted"/>
<accession>A0A8S0FSP2</accession>
<dbReference type="Gene3D" id="3.30.70.2360">
    <property type="match status" value="1"/>
</dbReference>
<evidence type="ECO:0000313" key="1">
    <source>
        <dbReference type="EMBL" id="BBU83534.1"/>
    </source>
</evidence>
<dbReference type="InterPro" id="IPR022597">
    <property type="entry name" value="GhoS"/>
</dbReference>
<sequence>MASGDLVRYVITVMLHEDTLTEINECAQHDIYFLNNYLTRDGFLLTMTDDDGNIHELGTNTFGLISTQSEEEIRELVSGLTHSATGKDPEITITTWEEWNSNRK</sequence>
<organism evidence="1 2">
    <name type="scientific">Escherichia coli</name>
    <dbReference type="NCBI Taxonomy" id="562"/>
    <lineage>
        <taxon>Bacteria</taxon>
        <taxon>Pseudomonadati</taxon>
        <taxon>Pseudomonadota</taxon>
        <taxon>Gammaproteobacteria</taxon>
        <taxon>Enterobacterales</taxon>
        <taxon>Enterobacteriaceae</taxon>
        <taxon>Escherichia</taxon>
    </lineage>
</organism>
<dbReference type="Proteomes" id="UP000467488">
    <property type="component" value="Chromosome"/>
</dbReference>
<protein>
    <submittedName>
        <fullName evidence="1">Uncharacterized protein</fullName>
    </submittedName>
</protein>
<evidence type="ECO:0000313" key="2">
    <source>
        <dbReference type="Proteomes" id="UP000467488"/>
    </source>
</evidence>
<gene>
    <name evidence="1" type="primary">ydiZ</name>
    <name evidence="1" type="ORF">EIMP300_49340</name>
</gene>
<name>A0A8S0FSP2_ECOLX</name>
<reference evidence="1 2" key="1">
    <citation type="submission" date="2020-01" db="EMBL/GenBank/DDBJ databases">
        <title>Dynamics of blaIMP-6 dissemination in carbapenem resistant Enterobacteriacea isolated from regional surveillance in Osaka, Japan.</title>
        <authorList>
            <person name="Abe R."/>
            <person name="Akeda Y."/>
            <person name="Sugawara Y."/>
            <person name="Yamamoto N."/>
            <person name="Tomono K."/>
            <person name="Takeuchi D."/>
            <person name="Kawahara R."/>
            <person name="Hamada S."/>
        </authorList>
    </citation>
    <scope>NUCLEOTIDE SEQUENCE [LARGE SCALE GENOMIC DNA]</scope>
    <source>
        <strain evidence="1 2">E300</strain>
    </source>
</reference>
<dbReference type="Pfam" id="PF11080">
    <property type="entry name" value="GhoS"/>
    <property type="match status" value="1"/>
</dbReference>
<dbReference type="EMBL" id="AP022360">
    <property type="protein sequence ID" value="BBU83534.1"/>
    <property type="molecule type" value="Genomic_DNA"/>
</dbReference>
<dbReference type="InterPro" id="IPR038241">
    <property type="entry name" value="GhoS_sf"/>
</dbReference>
<dbReference type="AlphaFoldDB" id="A0A8S0FSP2"/>
<dbReference type="GO" id="GO:0004521">
    <property type="term" value="F:RNA endonuclease activity"/>
    <property type="evidence" value="ECO:0007669"/>
    <property type="project" value="InterPro"/>
</dbReference>